<dbReference type="RefSeq" id="WP_115936268.1">
    <property type="nucleotide sequence ID" value="NZ_QRDW01000003.1"/>
</dbReference>
<dbReference type="GO" id="GO:0051262">
    <property type="term" value="P:protein tetramerization"/>
    <property type="evidence" value="ECO:0007669"/>
    <property type="project" value="InterPro"/>
</dbReference>
<evidence type="ECO:0000256" key="4">
    <source>
        <dbReference type="ARBA" id="ARBA00023010"/>
    </source>
</evidence>
<dbReference type="HAMAP" id="MF_00821">
    <property type="entry name" value="SecB"/>
    <property type="match status" value="1"/>
</dbReference>
<dbReference type="AlphaFoldDB" id="A0A3D9HPY6"/>
<dbReference type="NCBIfam" id="TIGR00809">
    <property type="entry name" value="secB"/>
    <property type="match status" value="1"/>
</dbReference>
<keyword evidence="3 6" id="KW-0653">Protein transport</keyword>
<dbReference type="InterPro" id="IPR003708">
    <property type="entry name" value="SecB"/>
</dbReference>
<dbReference type="InterPro" id="IPR035958">
    <property type="entry name" value="SecB-like_sf"/>
</dbReference>
<evidence type="ECO:0000313" key="8">
    <source>
        <dbReference type="Proteomes" id="UP000256845"/>
    </source>
</evidence>
<evidence type="ECO:0000256" key="3">
    <source>
        <dbReference type="ARBA" id="ARBA00022927"/>
    </source>
</evidence>
<reference evidence="7 8" key="1">
    <citation type="submission" date="2018-07" db="EMBL/GenBank/DDBJ databases">
        <title>Genomic Encyclopedia of Type Strains, Phase III (KMG-III): the genomes of soil and plant-associated and newly described type strains.</title>
        <authorList>
            <person name="Whitman W."/>
        </authorList>
    </citation>
    <scope>NUCLEOTIDE SEQUENCE [LARGE SCALE GENOMIC DNA]</scope>
    <source>
        <strain evidence="7 8">CECT 8488</strain>
    </source>
</reference>
<evidence type="ECO:0000256" key="1">
    <source>
        <dbReference type="ARBA" id="ARBA00009990"/>
    </source>
</evidence>
<sequence>MAESENTNVEAGGEAGEQKVPFNILLQYLKDLSFENPQAPIVFTRERKTPQLDVKVDVTVQQLSDTDFEVNLHLNGEAKEDDDAIYLVEMVYGGVVRINDVPQEVLQPVLFVEIPRFLFPFARNIFAESVSNGGFPSVMLAPVDFLDLFRRRVAAAQAEAGENSEEEEATA</sequence>
<dbReference type="GO" id="GO:0006457">
    <property type="term" value="P:protein folding"/>
    <property type="evidence" value="ECO:0007669"/>
    <property type="project" value="UniProtKB-UniRule"/>
</dbReference>
<dbReference type="OrthoDB" id="9795145at2"/>
<dbReference type="PANTHER" id="PTHR36918">
    <property type="match status" value="1"/>
</dbReference>
<evidence type="ECO:0000256" key="2">
    <source>
        <dbReference type="ARBA" id="ARBA00022448"/>
    </source>
</evidence>
<evidence type="ECO:0000256" key="5">
    <source>
        <dbReference type="ARBA" id="ARBA00023186"/>
    </source>
</evidence>
<comment type="subunit">
    <text evidence="6">Homotetramer, a dimer of dimers. One homotetramer interacts with 1 SecA dimer.</text>
</comment>
<dbReference type="EMBL" id="QRDW01000003">
    <property type="protein sequence ID" value="RED51371.1"/>
    <property type="molecule type" value="Genomic_DNA"/>
</dbReference>
<dbReference type="Pfam" id="PF02556">
    <property type="entry name" value="SecB"/>
    <property type="match status" value="1"/>
</dbReference>
<keyword evidence="2 6" id="KW-0813">Transport</keyword>
<gene>
    <name evidence="6" type="primary">secB</name>
    <name evidence="7" type="ORF">DFP90_103171</name>
</gene>
<comment type="subcellular location">
    <subcellularLocation>
        <location evidence="6">Cytoplasm</location>
    </subcellularLocation>
</comment>
<dbReference type="SUPFAM" id="SSF54611">
    <property type="entry name" value="SecB-like"/>
    <property type="match status" value="1"/>
</dbReference>
<comment type="function">
    <text evidence="6">One of the proteins required for the normal export of preproteins out of the cell cytoplasm. It is a molecular chaperone that binds to a subset of precursor proteins, maintaining them in a translocation-competent state. It also specifically binds to its receptor SecA.</text>
</comment>
<dbReference type="PRINTS" id="PR01594">
    <property type="entry name" value="SECBCHAPRONE"/>
</dbReference>
<keyword evidence="8" id="KW-1185">Reference proteome</keyword>
<dbReference type="GO" id="GO:0005737">
    <property type="term" value="C:cytoplasm"/>
    <property type="evidence" value="ECO:0007669"/>
    <property type="project" value="UniProtKB-SubCell"/>
</dbReference>
<dbReference type="NCBIfam" id="NF004392">
    <property type="entry name" value="PRK05751.1-3"/>
    <property type="match status" value="1"/>
</dbReference>
<proteinExistence type="inferred from homology"/>
<dbReference type="Gene3D" id="3.10.420.10">
    <property type="entry name" value="SecB-like"/>
    <property type="match status" value="1"/>
</dbReference>
<keyword evidence="6" id="KW-0963">Cytoplasm</keyword>
<evidence type="ECO:0000313" key="7">
    <source>
        <dbReference type="EMBL" id="RED51371.1"/>
    </source>
</evidence>
<name>A0A3D9HPY6_9PROT</name>
<comment type="similarity">
    <text evidence="1 6">Belongs to the SecB family.</text>
</comment>
<dbReference type="PANTHER" id="PTHR36918:SF1">
    <property type="entry name" value="PROTEIN-EXPORT PROTEIN SECB"/>
    <property type="match status" value="1"/>
</dbReference>
<organism evidence="7 8">
    <name type="scientific">Aestuariispira insulae</name>
    <dbReference type="NCBI Taxonomy" id="1461337"/>
    <lineage>
        <taxon>Bacteria</taxon>
        <taxon>Pseudomonadati</taxon>
        <taxon>Pseudomonadota</taxon>
        <taxon>Alphaproteobacteria</taxon>
        <taxon>Rhodospirillales</taxon>
        <taxon>Kiloniellaceae</taxon>
        <taxon>Aestuariispira</taxon>
    </lineage>
</organism>
<dbReference type="GO" id="GO:0051082">
    <property type="term" value="F:unfolded protein binding"/>
    <property type="evidence" value="ECO:0007669"/>
    <property type="project" value="InterPro"/>
</dbReference>
<protein>
    <recommendedName>
        <fullName evidence="6">Protein-export protein SecB</fullName>
    </recommendedName>
</protein>
<dbReference type="GO" id="GO:0015031">
    <property type="term" value="P:protein transport"/>
    <property type="evidence" value="ECO:0007669"/>
    <property type="project" value="UniProtKB-UniRule"/>
</dbReference>
<evidence type="ECO:0000256" key="6">
    <source>
        <dbReference type="HAMAP-Rule" id="MF_00821"/>
    </source>
</evidence>
<accession>A0A3D9HPY6</accession>
<dbReference type="Proteomes" id="UP000256845">
    <property type="component" value="Unassembled WGS sequence"/>
</dbReference>
<comment type="caution">
    <text evidence="7">The sequence shown here is derived from an EMBL/GenBank/DDBJ whole genome shotgun (WGS) entry which is preliminary data.</text>
</comment>
<keyword evidence="4 6" id="KW-0811">Translocation</keyword>
<keyword evidence="5 6" id="KW-0143">Chaperone</keyword>